<dbReference type="Pfam" id="PF02163">
    <property type="entry name" value="Peptidase_M50"/>
    <property type="match status" value="1"/>
</dbReference>
<keyword evidence="4 12" id="KW-0645">Protease</keyword>
<evidence type="ECO:0000256" key="7">
    <source>
        <dbReference type="ARBA" id="ARBA00022946"/>
    </source>
</evidence>
<accession>A0A951PD22</accession>
<reference evidence="12" key="1">
    <citation type="submission" date="2021-05" db="EMBL/GenBank/DDBJ databases">
        <authorList>
            <person name="Pietrasiak N."/>
            <person name="Ward R."/>
            <person name="Stajich J.E."/>
            <person name="Kurbessoian T."/>
        </authorList>
    </citation>
    <scope>NUCLEOTIDE SEQUENCE</scope>
    <source>
        <strain evidence="12">GSE-TBD4-15B</strain>
    </source>
</reference>
<keyword evidence="9 10" id="KW-0472">Membrane</keyword>
<keyword evidence="7" id="KW-0809">Transit peptide</keyword>
<proteinExistence type="inferred from homology"/>
<dbReference type="PANTHER" id="PTHR31412:SF0">
    <property type="entry name" value="ZINC METALLOPROTEASE EGY1, CHLOROPLASTIC-RELATED"/>
    <property type="match status" value="1"/>
</dbReference>
<keyword evidence="6" id="KW-0378">Hydrolase</keyword>
<evidence type="ECO:0000256" key="9">
    <source>
        <dbReference type="ARBA" id="ARBA00023136"/>
    </source>
</evidence>
<feature type="transmembrane region" description="Helical" evidence="10">
    <location>
        <begin position="468"/>
        <end position="492"/>
    </location>
</feature>
<evidence type="ECO:0000256" key="2">
    <source>
        <dbReference type="ARBA" id="ARBA00004141"/>
    </source>
</evidence>
<evidence type="ECO:0000313" key="12">
    <source>
        <dbReference type="EMBL" id="MBW4467361.1"/>
    </source>
</evidence>
<dbReference type="CDD" id="cd06160">
    <property type="entry name" value="S2P-M50_like_2"/>
    <property type="match status" value="1"/>
</dbReference>
<name>A0A951PD22_9CYAN</name>
<feature type="transmembrane region" description="Helical" evidence="10">
    <location>
        <begin position="422"/>
        <end position="448"/>
    </location>
</feature>
<dbReference type="GO" id="GO:0016020">
    <property type="term" value="C:membrane"/>
    <property type="evidence" value="ECO:0007669"/>
    <property type="project" value="UniProtKB-SubCell"/>
</dbReference>
<evidence type="ECO:0000313" key="13">
    <source>
        <dbReference type="Proteomes" id="UP000707356"/>
    </source>
</evidence>
<feature type="transmembrane region" description="Helical" evidence="10">
    <location>
        <begin position="28"/>
        <end position="48"/>
    </location>
</feature>
<evidence type="ECO:0000256" key="4">
    <source>
        <dbReference type="ARBA" id="ARBA00022670"/>
    </source>
</evidence>
<dbReference type="InterPro" id="IPR008915">
    <property type="entry name" value="Peptidase_M50"/>
</dbReference>
<feature type="domain" description="Peptidase M50" evidence="11">
    <location>
        <begin position="245"/>
        <end position="420"/>
    </location>
</feature>
<sequence>MIFWLLLLGIFTYFIVRRSVANVTKTPVWLLWLVMMLPAFVWTGWAIFNPDDRQIPLLLLLLPFVFSSITYLVLVQRGRITRPTAQTDPPSAQLSAQTAPAANQPAIQAISREEEAHLQNCFPWSVYYLQNIEHKPQALICKGQLRTSPDLAYKTIAENVKGYFADRFLVVFQEGLSGKPFFALVPNPQAKAVDNSAKQSAVTRPLLALGLLVATLLTTSLAGVLMANPSLDKPNLALLPSGLPYALALLAILGTHELGHYLAARHYRIQATLPYFIPVPPLLAFPFGTFGAFIQIRSHIPNRKALFDVGLAGPLSGFIMTLPILVWGLAHSTPVPLSGESGLLNFESFKPTASLLLALLSKLSLGAGLGAETALRLHPVAIAGCLGLVITALNLMPVGQLDGGHIVHAMFGQRRGANIGQVARLLLLLLAWAVQYEFRFWAILLLFMPVYDEPALNDVSELDNGRDVLGLLALAVLVMIILPAPSTVTRFLF</sequence>
<dbReference type="InterPro" id="IPR044838">
    <property type="entry name" value="EGY1-like"/>
</dbReference>
<comment type="similarity">
    <text evidence="3">Belongs to the peptidase M50B family.</text>
</comment>
<dbReference type="AlphaFoldDB" id="A0A951PD22"/>
<feature type="transmembrane region" description="Helical" evidence="10">
    <location>
        <begin position="206"/>
        <end position="225"/>
    </location>
</feature>
<evidence type="ECO:0000256" key="8">
    <source>
        <dbReference type="ARBA" id="ARBA00022989"/>
    </source>
</evidence>
<dbReference type="GO" id="GO:0006508">
    <property type="term" value="P:proteolysis"/>
    <property type="evidence" value="ECO:0007669"/>
    <property type="project" value="UniProtKB-KW"/>
</dbReference>
<evidence type="ECO:0000256" key="10">
    <source>
        <dbReference type="SAM" id="Phobius"/>
    </source>
</evidence>
<feature type="transmembrane region" description="Helical" evidence="10">
    <location>
        <begin position="306"/>
        <end position="330"/>
    </location>
</feature>
<keyword evidence="5 10" id="KW-0812">Transmembrane</keyword>
<feature type="transmembrane region" description="Helical" evidence="10">
    <location>
        <begin position="237"/>
        <end position="255"/>
    </location>
</feature>
<gene>
    <name evidence="12" type="ORF">KME07_18195</name>
</gene>
<evidence type="ECO:0000256" key="1">
    <source>
        <dbReference type="ARBA" id="ARBA00001947"/>
    </source>
</evidence>
<evidence type="ECO:0000256" key="6">
    <source>
        <dbReference type="ARBA" id="ARBA00022801"/>
    </source>
</evidence>
<comment type="cofactor">
    <cofactor evidence="1">
        <name>Zn(2+)</name>
        <dbReference type="ChEBI" id="CHEBI:29105"/>
    </cofactor>
</comment>
<feature type="transmembrane region" description="Helical" evidence="10">
    <location>
        <begin position="275"/>
        <end position="294"/>
    </location>
</feature>
<evidence type="ECO:0000256" key="5">
    <source>
        <dbReference type="ARBA" id="ARBA00022692"/>
    </source>
</evidence>
<comment type="subcellular location">
    <subcellularLocation>
        <location evidence="2">Membrane</location>
        <topology evidence="2">Multi-pass membrane protein</topology>
    </subcellularLocation>
</comment>
<dbReference type="Proteomes" id="UP000707356">
    <property type="component" value="Unassembled WGS sequence"/>
</dbReference>
<reference evidence="12" key="2">
    <citation type="journal article" date="2022" name="Microbiol. Resour. Announc.">
        <title>Metagenome Sequencing to Explore Phylogenomics of Terrestrial Cyanobacteria.</title>
        <authorList>
            <person name="Ward R.D."/>
            <person name="Stajich J.E."/>
            <person name="Johansen J.R."/>
            <person name="Huntemann M."/>
            <person name="Clum A."/>
            <person name="Foster B."/>
            <person name="Foster B."/>
            <person name="Roux S."/>
            <person name="Palaniappan K."/>
            <person name="Varghese N."/>
            <person name="Mukherjee S."/>
            <person name="Reddy T.B.K."/>
            <person name="Daum C."/>
            <person name="Copeland A."/>
            <person name="Chen I.A."/>
            <person name="Ivanova N.N."/>
            <person name="Kyrpides N.C."/>
            <person name="Shapiro N."/>
            <person name="Eloe-Fadrosh E.A."/>
            <person name="Pietrasiak N."/>
        </authorList>
    </citation>
    <scope>NUCLEOTIDE SEQUENCE</scope>
    <source>
        <strain evidence="12">GSE-TBD4-15B</strain>
    </source>
</reference>
<dbReference type="EMBL" id="JAHHHV010000076">
    <property type="protein sequence ID" value="MBW4467361.1"/>
    <property type="molecule type" value="Genomic_DNA"/>
</dbReference>
<protein>
    <submittedName>
        <fullName evidence="12">Site-2 protease family protein</fullName>
    </submittedName>
</protein>
<evidence type="ECO:0000259" key="11">
    <source>
        <dbReference type="Pfam" id="PF02163"/>
    </source>
</evidence>
<evidence type="ECO:0000256" key="3">
    <source>
        <dbReference type="ARBA" id="ARBA00007931"/>
    </source>
</evidence>
<feature type="transmembrane region" description="Helical" evidence="10">
    <location>
        <begin position="55"/>
        <end position="74"/>
    </location>
</feature>
<comment type="caution">
    <text evidence="12">The sequence shown here is derived from an EMBL/GenBank/DDBJ whole genome shotgun (WGS) entry which is preliminary data.</text>
</comment>
<keyword evidence="8 10" id="KW-1133">Transmembrane helix</keyword>
<dbReference type="GO" id="GO:0008233">
    <property type="term" value="F:peptidase activity"/>
    <property type="evidence" value="ECO:0007669"/>
    <property type="project" value="UniProtKB-KW"/>
</dbReference>
<organism evidence="12 13">
    <name type="scientific">Pegethrix bostrychoides GSE-TBD4-15B</name>
    <dbReference type="NCBI Taxonomy" id="2839662"/>
    <lineage>
        <taxon>Bacteria</taxon>
        <taxon>Bacillati</taxon>
        <taxon>Cyanobacteriota</taxon>
        <taxon>Cyanophyceae</taxon>
        <taxon>Oculatellales</taxon>
        <taxon>Oculatellaceae</taxon>
        <taxon>Pegethrix</taxon>
    </lineage>
</organism>
<dbReference type="PANTHER" id="PTHR31412">
    <property type="entry name" value="ZINC METALLOPROTEASE EGY1"/>
    <property type="match status" value="1"/>
</dbReference>